<dbReference type="EMBL" id="KB445561">
    <property type="protein sequence ID" value="EMC93028.1"/>
    <property type="molecule type" value="Genomic_DNA"/>
</dbReference>
<proteinExistence type="predicted"/>
<dbReference type="OrthoDB" id="1022638at2759"/>
<sequence length="203" mass="22490">MNTVPIAVGLEAIKSVVSKNLLCACSPLFAAATSERWAGRLDKIVRLAEDDLDISAIYLQTLYTNDFVVLERPDDNISLHGDEHRSYLFRTYVIADNLGDVKSSNPVIGEIVRLLKLTSCWNPKSAGVFAKHTIEPADKRTAGVSVLCPVIVDHFRIHVSGRKFKQLAKSALLQQVFVDLAFTGLMTYAPTGFQEAEARSWHM</sequence>
<reference evidence="1 2" key="1">
    <citation type="journal article" date="2012" name="PLoS Pathog.">
        <title>Diverse lifestyles and strategies of plant pathogenesis encoded in the genomes of eighteen Dothideomycetes fungi.</title>
        <authorList>
            <person name="Ohm R.A."/>
            <person name="Feau N."/>
            <person name="Henrissat B."/>
            <person name="Schoch C.L."/>
            <person name="Horwitz B.A."/>
            <person name="Barry K.W."/>
            <person name="Condon B.J."/>
            <person name="Copeland A.C."/>
            <person name="Dhillon B."/>
            <person name="Glaser F."/>
            <person name="Hesse C.N."/>
            <person name="Kosti I."/>
            <person name="LaButti K."/>
            <person name="Lindquist E.A."/>
            <person name="Lucas S."/>
            <person name="Salamov A.A."/>
            <person name="Bradshaw R.E."/>
            <person name="Ciuffetti L."/>
            <person name="Hamelin R.C."/>
            <person name="Kema G.H.J."/>
            <person name="Lawrence C."/>
            <person name="Scott J.A."/>
            <person name="Spatafora J.W."/>
            <person name="Turgeon B.G."/>
            <person name="de Wit P.J.G.M."/>
            <person name="Zhong S."/>
            <person name="Goodwin S.B."/>
            <person name="Grigoriev I.V."/>
        </authorList>
    </citation>
    <scope>NUCLEOTIDE SEQUENCE [LARGE SCALE GENOMIC DNA]</scope>
    <source>
        <strain evidence="1 2">UAMH 10762</strain>
    </source>
</reference>
<organism evidence="1 2">
    <name type="scientific">Baudoinia panamericana (strain UAMH 10762)</name>
    <name type="common">Angels' share fungus</name>
    <name type="synonym">Baudoinia compniacensis (strain UAMH 10762)</name>
    <dbReference type="NCBI Taxonomy" id="717646"/>
    <lineage>
        <taxon>Eukaryota</taxon>
        <taxon>Fungi</taxon>
        <taxon>Dikarya</taxon>
        <taxon>Ascomycota</taxon>
        <taxon>Pezizomycotina</taxon>
        <taxon>Dothideomycetes</taxon>
        <taxon>Dothideomycetidae</taxon>
        <taxon>Mycosphaerellales</taxon>
        <taxon>Teratosphaeriaceae</taxon>
        <taxon>Baudoinia</taxon>
    </lineage>
</organism>
<keyword evidence="2" id="KW-1185">Reference proteome</keyword>
<dbReference type="InterPro" id="IPR011333">
    <property type="entry name" value="SKP1/BTB/POZ_sf"/>
</dbReference>
<dbReference type="RefSeq" id="XP_007680252.1">
    <property type="nucleotide sequence ID" value="XM_007682062.1"/>
</dbReference>
<name>M2MNK6_BAUPA</name>
<accession>M2MNK6</accession>
<dbReference type="GeneID" id="19110535"/>
<dbReference type="AlphaFoldDB" id="M2MNK6"/>
<protein>
    <recommendedName>
        <fullName evidence="3">BTB domain-containing protein</fullName>
    </recommendedName>
</protein>
<dbReference type="KEGG" id="bcom:BAUCODRAFT_271510"/>
<gene>
    <name evidence="1" type="ORF">BAUCODRAFT_271510</name>
</gene>
<evidence type="ECO:0000313" key="2">
    <source>
        <dbReference type="Proteomes" id="UP000011761"/>
    </source>
</evidence>
<evidence type="ECO:0000313" key="1">
    <source>
        <dbReference type="EMBL" id="EMC93028.1"/>
    </source>
</evidence>
<evidence type="ECO:0008006" key="3">
    <source>
        <dbReference type="Google" id="ProtNLM"/>
    </source>
</evidence>
<dbReference type="Gene3D" id="3.30.710.10">
    <property type="entry name" value="Potassium Channel Kv1.1, Chain A"/>
    <property type="match status" value="1"/>
</dbReference>
<dbReference type="Proteomes" id="UP000011761">
    <property type="component" value="Unassembled WGS sequence"/>
</dbReference>
<dbReference type="HOGENOM" id="CLU_1348696_0_0_1"/>